<proteinExistence type="inferred from homology"/>
<evidence type="ECO:0000313" key="3">
    <source>
        <dbReference type="EMBL" id="GJJ08198.1"/>
    </source>
</evidence>
<evidence type="ECO:0008006" key="5">
    <source>
        <dbReference type="Google" id="ProtNLM"/>
    </source>
</evidence>
<dbReference type="GO" id="GO:0016838">
    <property type="term" value="F:carbon-oxygen lyase activity, acting on phosphates"/>
    <property type="evidence" value="ECO:0007669"/>
    <property type="project" value="InterPro"/>
</dbReference>
<evidence type="ECO:0000313" key="4">
    <source>
        <dbReference type="Proteomes" id="UP001050691"/>
    </source>
</evidence>
<dbReference type="EMBL" id="BPWL01000003">
    <property type="protein sequence ID" value="GJJ08198.1"/>
    <property type="molecule type" value="Genomic_DNA"/>
</dbReference>
<evidence type="ECO:0000256" key="2">
    <source>
        <dbReference type="ARBA" id="ARBA00023239"/>
    </source>
</evidence>
<gene>
    <name evidence="3" type="ORF">Clacol_002406</name>
</gene>
<comment type="caution">
    <text evidence="3">The sequence shown here is derived from an EMBL/GenBank/DDBJ whole genome shotgun (WGS) entry which is preliminary data.</text>
</comment>
<keyword evidence="4" id="KW-1185">Reference proteome</keyword>
<dbReference type="AlphaFoldDB" id="A0AAV5A4T1"/>
<dbReference type="SUPFAM" id="SSF48576">
    <property type="entry name" value="Terpenoid synthases"/>
    <property type="match status" value="1"/>
</dbReference>
<dbReference type="InterPro" id="IPR008949">
    <property type="entry name" value="Isoprenoid_synthase_dom_sf"/>
</dbReference>
<protein>
    <recommendedName>
        <fullName evidence="5">Trichodiene synthase</fullName>
    </recommendedName>
</protein>
<keyword evidence="2" id="KW-0456">Lyase</keyword>
<dbReference type="Gene3D" id="1.10.600.10">
    <property type="entry name" value="Farnesyl Diphosphate Synthase"/>
    <property type="match status" value="1"/>
</dbReference>
<name>A0AAV5A4T1_9AGAM</name>
<evidence type="ECO:0000256" key="1">
    <source>
        <dbReference type="ARBA" id="ARBA00007946"/>
    </source>
</evidence>
<reference evidence="3" key="1">
    <citation type="submission" date="2021-10" db="EMBL/GenBank/DDBJ databases">
        <title>De novo Genome Assembly of Clathrus columnatus (Basidiomycota, Fungi) Using Illumina and Nanopore Sequence Data.</title>
        <authorList>
            <person name="Ogiso-Tanaka E."/>
            <person name="Itagaki H."/>
            <person name="Hosoya T."/>
            <person name="Hosaka K."/>
        </authorList>
    </citation>
    <scope>NUCLEOTIDE SEQUENCE</scope>
    <source>
        <strain evidence="3">MO-923</strain>
    </source>
</reference>
<dbReference type="Pfam" id="PF06330">
    <property type="entry name" value="TRI5"/>
    <property type="match status" value="1"/>
</dbReference>
<dbReference type="InterPro" id="IPR024652">
    <property type="entry name" value="Trichodiene_synth"/>
</dbReference>
<organism evidence="3 4">
    <name type="scientific">Clathrus columnatus</name>
    <dbReference type="NCBI Taxonomy" id="1419009"/>
    <lineage>
        <taxon>Eukaryota</taxon>
        <taxon>Fungi</taxon>
        <taxon>Dikarya</taxon>
        <taxon>Basidiomycota</taxon>
        <taxon>Agaricomycotina</taxon>
        <taxon>Agaricomycetes</taxon>
        <taxon>Phallomycetidae</taxon>
        <taxon>Phallales</taxon>
        <taxon>Clathraceae</taxon>
        <taxon>Clathrus</taxon>
    </lineage>
</organism>
<sequence length="334" mass="38821">MVQIHRISQDNVPFESRDVFLSASVKTPEILQPHLFETVRGIVHSFIQRASPRIPLNFDPPAIDELKVEVLKELEEINLALSLVKKWLTWSCQLVENFYPSFPVDLRVLITLTLLIGFYVEDKVSKTPEALHNFQLNILIGRPQPDEVLECFSKVIMPRMWNQYHPIVANAICIGIYEFIQGNAMEFLLKTIKHHPSAPEFPKYVRLKSGAPAPLAYWLFYNIDDIKSYIQIMPDFFDALNWINDILSFYKEEIDGEDNNFIHMRARATGKSIVTTLEETSEETIFVIQRISETLSGVPEYLNIFEGFVARYIRFHTSTTRYRLKELLMTENCE</sequence>
<accession>A0AAV5A4T1</accession>
<dbReference type="Proteomes" id="UP001050691">
    <property type="component" value="Unassembled WGS sequence"/>
</dbReference>
<comment type="similarity">
    <text evidence="1">Belongs to the trichodiene synthase family.</text>
</comment>